<organism evidence="7 8">
    <name type="scientific">Rhodocyclus tenuis</name>
    <name type="common">Rhodospirillum tenue</name>
    <dbReference type="NCBI Taxonomy" id="1066"/>
    <lineage>
        <taxon>Bacteria</taxon>
        <taxon>Pseudomonadati</taxon>
        <taxon>Pseudomonadota</taxon>
        <taxon>Betaproteobacteria</taxon>
        <taxon>Rhodocyclales</taxon>
        <taxon>Rhodocyclaceae</taxon>
        <taxon>Rhodocyclus</taxon>
    </lineage>
</organism>
<evidence type="ECO:0000256" key="1">
    <source>
        <dbReference type="ARBA" id="ARBA00001933"/>
    </source>
</evidence>
<evidence type="ECO:0000256" key="4">
    <source>
        <dbReference type="ARBA" id="ARBA00023239"/>
    </source>
</evidence>
<comment type="cofactor">
    <cofactor evidence="1">
        <name>pyridoxal 5'-phosphate</name>
        <dbReference type="ChEBI" id="CHEBI:597326"/>
    </cofactor>
</comment>
<evidence type="ECO:0000256" key="5">
    <source>
        <dbReference type="ARBA" id="ARBA00037974"/>
    </source>
</evidence>
<evidence type="ECO:0000256" key="3">
    <source>
        <dbReference type="ARBA" id="ARBA00022898"/>
    </source>
</evidence>
<evidence type="ECO:0000313" key="8">
    <source>
        <dbReference type="Proteomes" id="UP000480275"/>
    </source>
</evidence>
<dbReference type="NCBIfam" id="TIGR04350">
    <property type="entry name" value="C_S_lyase_PatB"/>
    <property type="match status" value="1"/>
</dbReference>
<dbReference type="Gene3D" id="3.40.640.10">
    <property type="entry name" value="Type I PLP-dependent aspartate aminotransferase-like (Major domain)"/>
    <property type="match status" value="1"/>
</dbReference>
<dbReference type="InterPro" id="IPR015421">
    <property type="entry name" value="PyrdxlP-dep_Trfase_major"/>
</dbReference>
<dbReference type="PANTHER" id="PTHR43525:SF1">
    <property type="entry name" value="PROTEIN MALY"/>
    <property type="match status" value="1"/>
</dbReference>
<evidence type="ECO:0000259" key="6">
    <source>
        <dbReference type="Pfam" id="PF00155"/>
    </source>
</evidence>
<name>A0A6L5JYN1_RHOTE</name>
<keyword evidence="3" id="KW-0663">Pyridoxal phosphate</keyword>
<feature type="domain" description="Aminotransferase class I/classII large" evidence="6">
    <location>
        <begin position="41"/>
        <end position="384"/>
    </location>
</feature>
<protein>
    <recommendedName>
        <fullName evidence="2">cysteine-S-conjugate beta-lyase</fullName>
        <ecNumber evidence="2">4.4.1.13</ecNumber>
    </recommendedName>
</protein>
<gene>
    <name evidence="7" type="ORF">GHK24_11740</name>
</gene>
<dbReference type="SUPFAM" id="SSF53383">
    <property type="entry name" value="PLP-dependent transferases"/>
    <property type="match status" value="1"/>
</dbReference>
<sequence>MNDSCRSGDTAPCTPGAFDFDQVIERRGGDSMKWNRYAGRDVLPLWVADMDFAAPPAVLAAVRARLEHGILGYSDPMPGLVDAVRGYLQRHFDWTIEADWLVWLPGLVTGLNVACRAVDGDVLTATPVYPPFLSAPVLSQRSLVKVPLVLDHGRWRWDFPALEAACTPQTRLLLLCHPHNPVGRGWEAAELQQLADFCRQRDLIVCSDEIHCGLVLEPGQRHQPFARLNADAAARSITLMAPSKTYNTPGLGCAWAVIPDAALRRRFLVVMNGIVPHVNVLGYAACEAACRDSDDWHAALLDYLRGNRDLLEAAVAAMPGLSMTHIEAGYLAWIDARGLGVANPAAFFEEAGVGLSNGADFGLAGWVRLNFGCPRATLDAALARMAAACRQTPRQSSLPFL</sequence>
<evidence type="ECO:0000256" key="2">
    <source>
        <dbReference type="ARBA" id="ARBA00012224"/>
    </source>
</evidence>
<keyword evidence="4 7" id="KW-0456">Lyase</keyword>
<dbReference type="PANTHER" id="PTHR43525">
    <property type="entry name" value="PROTEIN MALY"/>
    <property type="match status" value="1"/>
</dbReference>
<comment type="caution">
    <text evidence="7">The sequence shown here is derived from an EMBL/GenBank/DDBJ whole genome shotgun (WGS) entry which is preliminary data.</text>
</comment>
<dbReference type="OrthoDB" id="9803354at2"/>
<dbReference type="CDD" id="cd00609">
    <property type="entry name" value="AAT_like"/>
    <property type="match status" value="1"/>
</dbReference>
<dbReference type="GO" id="GO:0030170">
    <property type="term" value="F:pyridoxal phosphate binding"/>
    <property type="evidence" value="ECO:0007669"/>
    <property type="project" value="InterPro"/>
</dbReference>
<proteinExistence type="inferred from homology"/>
<dbReference type="Gene3D" id="3.90.1150.10">
    <property type="entry name" value="Aspartate Aminotransferase, domain 1"/>
    <property type="match status" value="1"/>
</dbReference>
<evidence type="ECO:0000313" key="7">
    <source>
        <dbReference type="EMBL" id="MQY52445.1"/>
    </source>
</evidence>
<comment type="similarity">
    <text evidence="5">Belongs to the class-II pyridoxal-phosphate-dependent aminotransferase family. MalY/PatB cystathionine beta-lyase subfamily.</text>
</comment>
<dbReference type="EMBL" id="WIXJ01000010">
    <property type="protein sequence ID" value="MQY52445.1"/>
    <property type="molecule type" value="Genomic_DNA"/>
</dbReference>
<dbReference type="InterPro" id="IPR015422">
    <property type="entry name" value="PyrdxlP-dep_Trfase_small"/>
</dbReference>
<dbReference type="InterPro" id="IPR027619">
    <property type="entry name" value="C-S_lyase_PatB-like"/>
</dbReference>
<dbReference type="EC" id="4.4.1.13" evidence="2"/>
<dbReference type="AlphaFoldDB" id="A0A6L5JYN1"/>
<reference evidence="7 8" key="1">
    <citation type="submission" date="2019-10" db="EMBL/GenBank/DDBJ databases">
        <title>Whole-genome sequence of the purple nonsulfur photosynthetic bacterium Rhodocyclus tenuis.</title>
        <authorList>
            <person name="Kyndt J.A."/>
            <person name="Meyer T.E."/>
        </authorList>
    </citation>
    <scope>NUCLEOTIDE SEQUENCE [LARGE SCALE GENOMIC DNA]</scope>
    <source>
        <strain evidence="7 8">DSM 110</strain>
    </source>
</reference>
<dbReference type="Proteomes" id="UP000480275">
    <property type="component" value="Unassembled WGS sequence"/>
</dbReference>
<dbReference type="Pfam" id="PF00155">
    <property type="entry name" value="Aminotran_1_2"/>
    <property type="match status" value="1"/>
</dbReference>
<dbReference type="InterPro" id="IPR015424">
    <property type="entry name" value="PyrdxlP-dep_Trfase"/>
</dbReference>
<dbReference type="GO" id="GO:0047804">
    <property type="term" value="F:cysteine-S-conjugate beta-lyase activity"/>
    <property type="evidence" value="ECO:0007669"/>
    <property type="project" value="UniProtKB-EC"/>
</dbReference>
<dbReference type="InterPro" id="IPR051798">
    <property type="entry name" value="Class-II_PLP-Dep_Aminotrans"/>
</dbReference>
<accession>A0A6L5JYN1</accession>
<dbReference type="InterPro" id="IPR004839">
    <property type="entry name" value="Aminotransferase_I/II_large"/>
</dbReference>